<dbReference type="Proteomes" id="UP001233999">
    <property type="component" value="Unassembled WGS sequence"/>
</dbReference>
<comment type="caution">
    <text evidence="1">The sequence shown here is derived from an EMBL/GenBank/DDBJ whole genome shotgun (WGS) entry which is preliminary data.</text>
</comment>
<sequence>MSALVPGAPHDSSKTEERQKLLSDLLEAVKQCQIRFGGRAELATESHPRIAVLCNRIEAVLCHGLRSNHFCRRTVQHSVNIQLEN</sequence>
<dbReference type="EMBL" id="JASPKZ010003760">
    <property type="protein sequence ID" value="KAJ9593049.1"/>
    <property type="molecule type" value="Genomic_DNA"/>
</dbReference>
<gene>
    <name evidence="1" type="ORF">L9F63_027710</name>
</gene>
<reference evidence="1" key="2">
    <citation type="submission" date="2023-05" db="EMBL/GenBank/DDBJ databases">
        <authorList>
            <person name="Fouks B."/>
        </authorList>
    </citation>
    <scope>NUCLEOTIDE SEQUENCE</scope>
    <source>
        <strain evidence="1">Stay&amp;Tobe</strain>
        <tissue evidence="1">Testes</tissue>
    </source>
</reference>
<feature type="non-terminal residue" evidence="1">
    <location>
        <position position="1"/>
    </location>
</feature>
<dbReference type="PANTHER" id="PTHR47194">
    <property type="entry name" value="SORTING NEXIN-29-RELATED"/>
    <property type="match status" value="1"/>
</dbReference>
<protein>
    <submittedName>
        <fullName evidence="1">Uncharacterized protein</fullName>
    </submittedName>
</protein>
<name>A0AAD8A5W4_DIPPU</name>
<evidence type="ECO:0000313" key="1">
    <source>
        <dbReference type="EMBL" id="KAJ9593049.1"/>
    </source>
</evidence>
<keyword evidence="2" id="KW-1185">Reference proteome</keyword>
<dbReference type="AlphaFoldDB" id="A0AAD8A5W4"/>
<evidence type="ECO:0000313" key="2">
    <source>
        <dbReference type="Proteomes" id="UP001233999"/>
    </source>
</evidence>
<dbReference type="SUPFAM" id="SSF140741">
    <property type="entry name" value="RUN domain-like"/>
    <property type="match status" value="1"/>
</dbReference>
<organism evidence="1 2">
    <name type="scientific">Diploptera punctata</name>
    <name type="common">Pacific beetle cockroach</name>
    <dbReference type="NCBI Taxonomy" id="6984"/>
    <lineage>
        <taxon>Eukaryota</taxon>
        <taxon>Metazoa</taxon>
        <taxon>Ecdysozoa</taxon>
        <taxon>Arthropoda</taxon>
        <taxon>Hexapoda</taxon>
        <taxon>Insecta</taxon>
        <taxon>Pterygota</taxon>
        <taxon>Neoptera</taxon>
        <taxon>Polyneoptera</taxon>
        <taxon>Dictyoptera</taxon>
        <taxon>Blattodea</taxon>
        <taxon>Blaberoidea</taxon>
        <taxon>Blaberidae</taxon>
        <taxon>Diplopterinae</taxon>
        <taxon>Diploptera</taxon>
    </lineage>
</organism>
<dbReference type="InterPro" id="IPR037213">
    <property type="entry name" value="Run_dom_sf"/>
</dbReference>
<reference evidence="1" key="1">
    <citation type="journal article" date="2023" name="IScience">
        <title>Live-bearing cockroach genome reveals convergent evolutionary mechanisms linked to viviparity in insects and beyond.</title>
        <authorList>
            <person name="Fouks B."/>
            <person name="Harrison M.C."/>
            <person name="Mikhailova A.A."/>
            <person name="Marchal E."/>
            <person name="English S."/>
            <person name="Carruthers M."/>
            <person name="Jennings E.C."/>
            <person name="Chiamaka E.L."/>
            <person name="Frigard R.A."/>
            <person name="Pippel M."/>
            <person name="Attardo G.M."/>
            <person name="Benoit J.B."/>
            <person name="Bornberg-Bauer E."/>
            <person name="Tobe S.S."/>
        </authorList>
    </citation>
    <scope>NUCLEOTIDE SEQUENCE</scope>
    <source>
        <strain evidence="1">Stay&amp;Tobe</strain>
    </source>
</reference>
<accession>A0AAD8A5W4</accession>
<dbReference type="PANTHER" id="PTHR47194:SF3">
    <property type="entry name" value="SORTING NEXIN 29"/>
    <property type="match status" value="1"/>
</dbReference>
<dbReference type="Gene3D" id="1.20.58.900">
    <property type="match status" value="1"/>
</dbReference>
<proteinExistence type="predicted"/>